<proteinExistence type="predicted"/>
<dbReference type="PANTHER" id="PTHR13036:SF0">
    <property type="entry name" value="CHITOBIOSYLDIPHOSPHODOLICHOL BETA-MANNOSYLTRANSFERASE"/>
    <property type="match status" value="1"/>
</dbReference>
<evidence type="ECO:0000256" key="7">
    <source>
        <dbReference type="ARBA" id="ARBA00022989"/>
    </source>
</evidence>
<name>A0AAW2Z0G8_9EUKA</name>
<reference evidence="10 11" key="1">
    <citation type="submission" date="2024-03" db="EMBL/GenBank/DDBJ databases">
        <title>The Acrasis kona genome and developmental transcriptomes reveal deep origins of eukaryotic multicellular pathways.</title>
        <authorList>
            <person name="Sheikh S."/>
            <person name="Fu C.-J."/>
            <person name="Brown M.W."/>
            <person name="Baldauf S.L."/>
        </authorList>
    </citation>
    <scope>NUCLEOTIDE SEQUENCE [LARGE SCALE GENOMIC DNA]</scope>
    <source>
        <strain evidence="10 11">ATCC MYA-3509</strain>
    </source>
</reference>
<evidence type="ECO:0000256" key="9">
    <source>
        <dbReference type="SAM" id="Phobius"/>
    </source>
</evidence>
<evidence type="ECO:0000256" key="2">
    <source>
        <dbReference type="ARBA" id="ARBA00004922"/>
    </source>
</evidence>
<keyword evidence="4" id="KW-0808">Transferase</keyword>
<gene>
    <name evidence="10" type="ORF">AKO1_014289</name>
</gene>
<keyword evidence="8 9" id="KW-0472">Membrane</keyword>
<feature type="transmembrane region" description="Helical" evidence="9">
    <location>
        <begin position="73"/>
        <end position="101"/>
    </location>
</feature>
<keyword evidence="3" id="KW-0328">Glycosyltransferase</keyword>
<dbReference type="Pfam" id="PF13692">
    <property type="entry name" value="Glyco_trans_1_4"/>
    <property type="match status" value="1"/>
</dbReference>
<evidence type="ECO:0000256" key="4">
    <source>
        <dbReference type="ARBA" id="ARBA00022679"/>
    </source>
</evidence>
<comment type="pathway">
    <text evidence="2">Protein modification; protein glycosylation.</text>
</comment>
<comment type="subcellular location">
    <subcellularLocation>
        <location evidence="1">Endoplasmic reticulum membrane</location>
        <topology evidence="1">Single-pass membrane protein</topology>
    </subcellularLocation>
</comment>
<dbReference type="PANTHER" id="PTHR13036">
    <property type="entry name" value="BETA1,4 MANNOSYLTRANSFERASE"/>
    <property type="match status" value="1"/>
</dbReference>
<keyword evidence="11" id="KW-1185">Reference proteome</keyword>
<dbReference type="InterPro" id="IPR026051">
    <property type="entry name" value="ALG1-like"/>
</dbReference>
<keyword evidence="5 9" id="KW-0812">Transmembrane</keyword>
<dbReference type="Proteomes" id="UP001431209">
    <property type="component" value="Unassembled WGS sequence"/>
</dbReference>
<evidence type="ECO:0000256" key="6">
    <source>
        <dbReference type="ARBA" id="ARBA00022824"/>
    </source>
</evidence>
<dbReference type="EMBL" id="JAOPGA020000886">
    <property type="protein sequence ID" value="KAL0482749.1"/>
    <property type="molecule type" value="Genomic_DNA"/>
</dbReference>
<keyword evidence="7 9" id="KW-1133">Transmembrane helix</keyword>
<sequence>MRYVVFVLGDIGRSPRMQYHALSLSKLPNSKVTLSGLGGERCHESVSSQTNIVIHSISDSSWSWANYLMRIHFVTYVIFAFVKLFMQLLSLTYNLFFLVVWQRADYLLIQNPPALPTSTIAWIMSQLTLGRCKVVVDWHNYGHTLLTLDRNRGTGGKIKQLVAWIYKTVEFGFGKLGDAHMCVSKAMKRDLSSRYHIKAEVMYDHPPPIFKSITIKEKHELFQEIFPSPSNQTNTLFTFKDSSGLYELKPDRPALIVSSTSWTPDEDFGVLLDAMVLLDNDLTRKVKFVITGKGPNREYYENEIKNKRFKNISVDTMFLAPENYPKLLASADIGVCLHYSSSGLDLPMKIVDMFGSCLPVCALEYQALDELVKSSRNGLMFKTPKELCACITKLLVDFPKKTQINEMKQHLTNNFMQHRWDEEWNEKVRDIFLKKQPQRKVALVSMIGLTVLICILLKINTFF</sequence>
<accession>A0AAW2Z0G8</accession>
<evidence type="ECO:0000256" key="5">
    <source>
        <dbReference type="ARBA" id="ARBA00022692"/>
    </source>
</evidence>
<organism evidence="10 11">
    <name type="scientific">Acrasis kona</name>
    <dbReference type="NCBI Taxonomy" id="1008807"/>
    <lineage>
        <taxon>Eukaryota</taxon>
        <taxon>Discoba</taxon>
        <taxon>Heterolobosea</taxon>
        <taxon>Tetramitia</taxon>
        <taxon>Eutetramitia</taxon>
        <taxon>Acrasidae</taxon>
        <taxon>Acrasis</taxon>
    </lineage>
</organism>
<dbReference type="AlphaFoldDB" id="A0AAW2Z0G8"/>
<comment type="caution">
    <text evidence="10">The sequence shown here is derived from an EMBL/GenBank/DDBJ whole genome shotgun (WGS) entry which is preliminary data.</text>
</comment>
<keyword evidence="6" id="KW-0256">Endoplasmic reticulum</keyword>
<protein>
    <submittedName>
        <fullName evidence="10">Beta-1,4-mannosyltransferase</fullName>
    </submittedName>
</protein>
<dbReference type="GO" id="GO:0000030">
    <property type="term" value="F:mannosyltransferase activity"/>
    <property type="evidence" value="ECO:0007669"/>
    <property type="project" value="InterPro"/>
</dbReference>
<evidence type="ECO:0000256" key="3">
    <source>
        <dbReference type="ARBA" id="ARBA00022676"/>
    </source>
</evidence>
<evidence type="ECO:0000256" key="1">
    <source>
        <dbReference type="ARBA" id="ARBA00004389"/>
    </source>
</evidence>
<feature type="transmembrane region" description="Helical" evidence="9">
    <location>
        <begin position="441"/>
        <end position="459"/>
    </location>
</feature>
<evidence type="ECO:0000256" key="8">
    <source>
        <dbReference type="ARBA" id="ARBA00023136"/>
    </source>
</evidence>
<dbReference type="SUPFAM" id="SSF53756">
    <property type="entry name" value="UDP-Glycosyltransferase/glycogen phosphorylase"/>
    <property type="match status" value="1"/>
</dbReference>
<evidence type="ECO:0000313" key="10">
    <source>
        <dbReference type="EMBL" id="KAL0482749.1"/>
    </source>
</evidence>
<dbReference type="Gene3D" id="3.40.50.2000">
    <property type="entry name" value="Glycogen Phosphorylase B"/>
    <property type="match status" value="2"/>
</dbReference>
<evidence type="ECO:0000313" key="11">
    <source>
        <dbReference type="Proteomes" id="UP001431209"/>
    </source>
</evidence>
<dbReference type="GO" id="GO:0005789">
    <property type="term" value="C:endoplasmic reticulum membrane"/>
    <property type="evidence" value="ECO:0007669"/>
    <property type="project" value="UniProtKB-SubCell"/>
</dbReference>